<reference evidence="1 2" key="1">
    <citation type="submission" date="2019-09" db="EMBL/GenBank/DDBJ databases">
        <title>Salinarimonas rosea gen. nov., sp. nov., a new member of the a-2 subgroup of the Proteobacteria.</title>
        <authorList>
            <person name="Liu J."/>
        </authorList>
    </citation>
    <scope>NUCLEOTIDE SEQUENCE [LARGE SCALE GENOMIC DNA]</scope>
    <source>
        <strain evidence="1 2">BN140002</strain>
    </source>
</reference>
<reference evidence="1 2" key="2">
    <citation type="submission" date="2019-09" db="EMBL/GenBank/DDBJ databases">
        <authorList>
            <person name="Jin C."/>
        </authorList>
    </citation>
    <scope>NUCLEOTIDE SEQUENCE [LARGE SCALE GENOMIC DNA]</scope>
    <source>
        <strain evidence="1 2">BN140002</strain>
    </source>
</reference>
<comment type="caution">
    <text evidence="1">The sequence shown here is derived from an EMBL/GenBank/DDBJ whole genome shotgun (WGS) entry which is preliminary data.</text>
</comment>
<name>A0A5B2V7D3_9HYPH</name>
<evidence type="ECO:0000313" key="2">
    <source>
        <dbReference type="Proteomes" id="UP000323142"/>
    </source>
</evidence>
<dbReference type="OrthoDB" id="9795903at2"/>
<gene>
    <name evidence="1" type="ORF">F0L46_21395</name>
</gene>
<protein>
    <recommendedName>
        <fullName evidence="3">RES domain-containing protein</fullName>
    </recommendedName>
</protein>
<dbReference type="AlphaFoldDB" id="A0A5B2V7D3"/>
<evidence type="ECO:0000313" key="1">
    <source>
        <dbReference type="EMBL" id="KAA2234904.1"/>
    </source>
</evidence>
<evidence type="ECO:0008006" key="3">
    <source>
        <dbReference type="Google" id="ProtNLM"/>
    </source>
</evidence>
<dbReference type="RefSeq" id="WP_149821398.1">
    <property type="nucleotide sequence ID" value="NZ_VUOA01000040.1"/>
</dbReference>
<proteinExistence type="predicted"/>
<dbReference type="EMBL" id="VUOA01000040">
    <property type="protein sequence ID" value="KAA2234904.1"/>
    <property type="molecule type" value="Genomic_DNA"/>
</dbReference>
<dbReference type="Proteomes" id="UP000323142">
    <property type="component" value="Unassembled WGS sequence"/>
</dbReference>
<keyword evidence="2" id="KW-1185">Reference proteome</keyword>
<accession>A0A5B2V7D3</accession>
<organism evidence="1 2">
    <name type="scientific">Salinarimonas soli</name>
    <dbReference type="NCBI Taxonomy" id="1638099"/>
    <lineage>
        <taxon>Bacteria</taxon>
        <taxon>Pseudomonadati</taxon>
        <taxon>Pseudomonadota</taxon>
        <taxon>Alphaproteobacteria</taxon>
        <taxon>Hyphomicrobiales</taxon>
        <taxon>Salinarimonadaceae</taxon>
        <taxon>Salinarimonas</taxon>
    </lineage>
</organism>
<sequence length="195" mass="21576">MTHVAVPQIANPKHRANWLVEGWTPHGVVRGALRSYATGAYFEVPANPACLAGIPVVYGRKEGAALAISVRKRETFLSCTKESPTGLDMRVLARRVRGRFVDGRDWDPAMCEVERLEIGRRVVASGRDGLLFTSPERLAGSCVSLLNGSTLDRAIQGDHFRFMWDGAQINQLYAFRNGEAIRPSDLRQDRDILAA</sequence>